<keyword evidence="3" id="KW-1185">Reference proteome</keyword>
<gene>
    <name evidence="2" type="ORF">CWI38_2004p0010</name>
</gene>
<sequence length="127" mass="14262">MNTTKINIMKRRVDILIFIYFYLNSTILMEIVRVVDPETGNILSAETLNMENGPFTRQVVSMATGSPPMNRLLTSGQVVHPSSDNSGLAKIDSEKETDPEDLWSFIPIRGNKVLFVGKENMCLKRNG</sequence>
<reference evidence="2 3" key="1">
    <citation type="submission" date="2017-12" db="EMBL/GenBank/DDBJ databases">
        <authorList>
            <person name="Pombert J.-F."/>
            <person name="Haag K.L."/>
            <person name="Ebert D."/>
        </authorList>
    </citation>
    <scope>NUCLEOTIDE SEQUENCE [LARGE SCALE GENOMIC DNA]</scope>
    <source>
        <strain evidence="2">IL-G-3</strain>
    </source>
</reference>
<dbReference type="AlphaFoldDB" id="A0A4Q9LP58"/>
<name>A0A4Q9LP58_9MICR</name>
<evidence type="ECO:0000313" key="3">
    <source>
        <dbReference type="Proteomes" id="UP000292282"/>
    </source>
</evidence>
<proteinExistence type="predicted"/>
<keyword evidence="1" id="KW-0812">Transmembrane</keyword>
<feature type="transmembrane region" description="Helical" evidence="1">
    <location>
        <begin position="12"/>
        <end position="32"/>
    </location>
</feature>
<dbReference type="VEuPathDB" id="MicrosporidiaDB:CWI38_2004p0010"/>
<comment type="caution">
    <text evidence="2">The sequence shown here is derived from an EMBL/GenBank/DDBJ whole genome shotgun (WGS) entry which is preliminary data.</text>
</comment>
<dbReference type="Proteomes" id="UP000292282">
    <property type="component" value="Unassembled WGS sequence"/>
</dbReference>
<evidence type="ECO:0000313" key="2">
    <source>
        <dbReference type="EMBL" id="TBU10124.1"/>
    </source>
</evidence>
<organism evidence="2 3">
    <name type="scientific">Hamiltosporidium tvaerminnensis</name>
    <dbReference type="NCBI Taxonomy" id="1176355"/>
    <lineage>
        <taxon>Eukaryota</taxon>
        <taxon>Fungi</taxon>
        <taxon>Fungi incertae sedis</taxon>
        <taxon>Microsporidia</taxon>
        <taxon>Dubosqiidae</taxon>
        <taxon>Hamiltosporidium</taxon>
    </lineage>
</organism>
<evidence type="ECO:0000256" key="1">
    <source>
        <dbReference type="SAM" id="Phobius"/>
    </source>
</evidence>
<protein>
    <submittedName>
        <fullName evidence="2">Uncharacterized protein</fullName>
    </submittedName>
</protein>
<accession>A0A4Q9LP58</accession>
<feature type="non-terminal residue" evidence="2">
    <location>
        <position position="127"/>
    </location>
</feature>
<dbReference type="EMBL" id="PITK01002004">
    <property type="protein sequence ID" value="TBU10124.1"/>
    <property type="molecule type" value="Genomic_DNA"/>
</dbReference>
<keyword evidence="1" id="KW-0472">Membrane</keyword>
<keyword evidence="1" id="KW-1133">Transmembrane helix</keyword>